<keyword evidence="1" id="KW-0732">Signal</keyword>
<comment type="caution">
    <text evidence="3">The sequence shown here is derived from an EMBL/GenBank/DDBJ whole genome shotgun (WGS) entry which is preliminary data.</text>
</comment>
<feature type="domain" description="DUF3347" evidence="2">
    <location>
        <begin position="76"/>
        <end position="147"/>
    </location>
</feature>
<dbReference type="RefSeq" id="WP_380748478.1">
    <property type="nucleotide sequence ID" value="NZ_JBHULT010000006.1"/>
</dbReference>
<protein>
    <submittedName>
        <fullName evidence="3">DUF3347 domain-containing protein</fullName>
    </submittedName>
</protein>
<evidence type="ECO:0000259" key="2">
    <source>
        <dbReference type="Pfam" id="PF11827"/>
    </source>
</evidence>
<proteinExistence type="predicted"/>
<accession>A0ABW5IU01</accession>
<evidence type="ECO:0000313" key="4">
    <source>
        <dbReference type="Proteomes" id="UP001597468"/>
    </source>
</evidence>
<name>A0ABW5IU01_9FLAO</name>
<feature type="signal peptide" evidence="1">
    <location>
        <begin position="1"/>
        <end position="21"/>
    </location>
</feature>
<evidence type="ECO:0000256" key="1">
    <source>
        <dbReference type="SAM" id="SignalP"/>
    </source>
</evidence>
<evidence type="ECO:0000313" key="3">
    <source>
        <dbReference type="EMBL" id="MFD2516924.1"/>
    </source>
</evidence>
<keyword evidence="4" id="KW-1185">Reference proteome</keyword>
<sequence length="198" mass="21906">MKNARLLLMAFLGAITLNSCGETKKENETEEASMPMQNEMHMEGDEMQEMGDMQEGNLDDGAQGDIAFNNQNMEAVYNHYVHIKTALVNTNAEEAQNGAKMMTEALQSAGGNEKVLNAAQKIAQTDDINVQRTTFQDLSAAMENMLSGQLSSGEVYKQFCPMAFEGKGAYWLSSSEEIRNPYYGDKMLKCGSVRDTIK</sequence>
<reference evidence="4" key="1">
    <citation type="journal article" date="2019" name="Int. J. Syst. Evol. Microbiol.">
        <title>The Global Catalogue of Microorganisms (GCM) 10K type strain sequencing project: providing services to taxonomists for standard genome sequencing and annotation.</title>
        <authorList>
            <consortium name="The Broad Institute Genomics Platform"/>
            <consortium name="The Broad Institute Genome Sequencing Center for Infectious Disease"/>
            <person name="Wu L."/>
            <person name="Ma J."/>
        </authorList>
    </citation>
    <scope>NUCLEOTIDE SEQUENCE [LARGE SCALE GENOMIC DNA]</scope>
    <source>
        <strain evidence="4">KCTC 42585</strain>
    </source>
</reference>
<dbReference type="Proteomes" id="UP001597468">
    <property type="component" value="Unassembled WGS sequence"/>
</dbReference>
<dbReference type="InterPro" id="IPR021782">
    <property type="entry name" value="DUF3347"/>
</dbReference>
<organism evidence="3 4">
    <name type="scientific">Salinimicrobium flavum</name>
    <dbReference type="NCBI Taxonomy" id="1737065"/>
    <lineage>
        <taxon>Bacteria</taxon>
        <taxon>Pseudomonadati</taxon>
        <taxon>Bacteroidota</taxon>
        <taxon>Flavobacteriia</taxon>
        <taxon>Flavobacteriales</taxon>
        <taxon>Flavobacteriaceae</taxon>
        <taxon>Salinimicrobium</taxon>
    </lineage>
</organism>
<dbReference type="Pfam" id="PF11827">
    <property type="entry name" value="DUF3347"/>
    <property type="match status" value="1"/>
</dbReference>
<feature type="chain" id="PRO_5045772876" evidence="1">
    <location>
        <begin position="22"/>
        <end position="198"/>
    </location>
</feature>
<gene>
    <name evidence="3" type="ORF">ACFSTG_03385</name>
</gene>
<dbReference type="EMBL" id="JBHULT010000006">
    <property type="protein sequence ID" value="MFD2516924.1"/>
    <property type="molecule type" value="Genomic_DNA"/>
</dbReference>